<keyword evidence="1" id="KW-0812">Transmembrane</keyword>
<keyword evidence="1" id="KW-0472">Membrane</keyword>
<evidence type="ECO:0000313" key="3">
    <source>
        <dbReference type="Proteomes" id="UP001610100"/>
    </source>
</evidence>
<sequence>MIKFFRKIRQNLLKENKTGRYFKYALGEIILVVIGILIALQINNWNENRKLKSSEIKILQNFKSSLKADSLIISESDQVYSKVRNSIDYLIKYMDKDLPYKDSLKYHYGNITSDWGVRFDLTTYNVLKSKDLNLISNENLRSDIITYYSYAEGTVLQLSKRYTDVIEDASKTIFSKHFDQMWSSRQDNFQSEMIPVDYQKLKKDQEFKYFLKTLKNQNYWLIENAFNTTMRRLNDLVLGINKELEALEK</sequence>
<organism evidence="2 3">
    <name type="scientific">Gaetbulibacter aestuarii</name>
    <dbReference type="NCBI Taxonomy" id="1502358"/>
    <lineage>
        <taxon>Bacteria</taxon>
        <taxon>Pseudomonadati</taxon>
        <taxon>Bacteroidota</taxon>
        <taxon>Flavobacteriia</taxon>
        <taxon>Flavobacteriales</taxon>
        <taxon>Flavobacteriaceae</taxon>
        <taxon>Gaetbulibacter</taxon>
    </lineage>
</organism>
<protein>
    <submittedName>
        <fullName evidence="2">DUF6090 family protein</fullName>
    </submittedName>
</protein>
<proteinExistence type="predicted"/>
<dbReference type="RefSeq" id="WP_344738490.1">
    <property type="nucleotide sequence ID" value="NZ_BAABAY010000001.1"/>
</dbReference>
<dbReference type="InterPro" id="IPR045749">
    <property type="entry name" value="DUF6090"/>
</dbReference>
<keyword evidence="1" id="KW-1133">Transmembrane helix</keyword>
<evidence type="ECO:0000256" key="1">
    <source>
        <dbReference type="SAM" id="Phobius"/>
    </source>
</evidence>
<keyword evidence="3" id="KW-1185">Reference proteome</keyword>
<dbReference type="EMBL" id="JBAWKB010000001">
    <property type="protein sequence ID" value="MFH6770373.1"/>
    <property type="molecule type" value="Genomic_DNA"/>
</dbReference>
<accession>A0ABW7MU66</accession>
<gene>
    <name evidence="2" type="ORF">V8G58_00390</name>
</gene>
<reference evidence="2 3" key="1">
    <citation type="submission" date="2024-02" db="EMBL/GenBank/DDBJ databases">
        <title>A Gaetbulibacter species isolated from tidal flats and genomic insights of their niches.</title>
        <authorList>
            <person name="Ye Y."/>
        </authorList>
    </citation>
    <scope>NUCLEOTIDE SEQUENCE [LARGE SCALE GENOMIC DNA]</scope>
    <source>
        <strain evidence="2 3">KYW382</strain>
    </source>
</reference>
<dbReference type="Proteomes" id="UP001610100">
    <property type="component" value="Unassembled WGS sequence"/>
</dbReference>
<name>A0ABW7MU66_9FLAO</name>
<feature type="transmembrane region" description="Helical" evidence="1">
    <location>
        <begin position="21"/>
        <end position="42"/>
    </location>
</feature>
<comment type="caution">
    <text evidence="2">The sequence shown here is derived from an EMBL/GenBank/DDBJ whole genome shotgun (WGS) entry which is preliminary data.</text>
</comment>
<evidence type="ECO:0000313" key="2">
    <source>
        <dbReference type="EMBL" id="MFH6770373.1"/>
    </source>
</evidence>
<dbReference type="Pfam" id="PF19578">
    <property type="entry name" value="DUF6090"/>
    <property type="match status" value="1"/>
</dbReference>